<evidence type="ECO:0000256" key="3">
    <source>
        <dbReference type="ARBA" id="ARBA00022650"/>
    </source>
</evidence>
<protein>
    <recommendedName>
        <fullName evidence="8">Glutamate 5-kinase</fullName>
        <ecNumber evidence="8">2.7.2.11</ecNumber>
    </recommendedName>
    <alternativeName>
        <fullName evidence="8">Gamma-glutamyl kinase</fullName>
        <shortName evidence="8">GK</shortName>
    </alternativeName>
</protein>
<dbReference type="NCBIfam" id="TIGR01027">
    <property type="entry name" value="proB"/>
    <property type="match status" value="1"/>
</dbReference>
<comment type="function">
    <text evidence="8">Catalyzes the transfer of a phosphate group to glutamate to form L-glutamate 5-phosphate.</text>
</comment>
<dbReference type="SUPFAM" id="SSF88697">
    <property type="entry name" value="PUA domain-like"/>
    <property type="match status" value="1"/>
</dbReference>
<feature type="domain" description="PUA" evidence="9">
    <location>
        <begin position="286"/>
        <end position="368"/>
    </location>
</feature>
<reference evidence="10" key="1">
    <citation type="journal article" date="2016" name="Appl. Environ. Microbiol.">
        <title>Functional Metagenomics of a Biostimulated Petroleum-Contaminated Soil Reveals an Extraordinary Diversity of Extradiol Dioxygenases.</title>
        <authorList>
            <person name="Terron-Gonzalez L."/>
            <person name="Martin-Cabello G."/>
            <person name="Ferrer M."/>
            <person name="Santero E."/>
        </authorList>
    </citation>
    <scope>NUCLEOTIDE SEQUENCE</scope>
</reference>
<dbReference type="HAMAP" id="MF_00456">
    <property type="entry name" value="ProB"/>
    <property type="match status" value="1"/>
</dbReference>
<dbReference type="CDD" id="cd04242">
    <property type="entry name" value="AAK_G5K_ProB"/>
    <property type="match status" value="1"/>
</dbReference>
<dbReference type="PIRSF" id="PIRSF000729">
    <property type="entry name" value="GK"/>
    <property type="match status" value="1"/>
</dbReference>
<dbReference type="PANTHER" id="PTHR43654:SF1">
    <property type="entry name" value="ISOPENTENYL PHOSPHATE KINASE"/>
    <property type="match status" value="1"/>
</dbReference>
<dbReference type="UniPathway" id="UPA00098">
    <property type="reaction ID" value="UER00359"/>
</dbReference>
<dbReference type="Gene3D" id="2.30.130.10">
    <property type="entry name" value="PUA domain"/>
    <property type="match status" value="1"/>
</dbReference>
<keyword evidence="5 8" id="KW-0547">Nucleotide-binding</keyword>
<dbReference type="InterPro" id="IPR001048">
    <property type="entry name" value="Asp/Glu/Uridylate_kinase"/>
</dbReference>
<organism evidence="10">
    <name type="scientific">uncultured bacterium UPO35</name>
    <dbReference type="NCBI Taxonomy" id="1776962"/>
    <lineage>
        <taxon>Bacteria</taxon>
        <taxon>environmental samples</taxon>
    </lineage>
</organism>
<evidence type="ECO:0000256" key="8">
    <source>
        <dbReference type="HAMAP-Rule" id="MF_00456"/>
    </source>
</evidence>
<comment type="similarity">
    <text evidence="8">Belongs to the glutamate 5-kinase family.</text>
</comment>
<dbReference type="Pfam" id="PF00696">
    <property type="entry name" value="AA_kinase"/>
    <property type="match status" value="1"/>
</dbReference>
<feature type="binding site" evidence="8">
    <location>
        <position position="59"/>
    </location>
    <ligand>
        <name>substrate</name>
    </ligand>
</feature>
<keyword evidence="1 8" id="KW-0963">Cytoplasm</keyword>
<dbReference type="InterPro" id="IPR001057">
    <property type="entry name" value="Glu/AcGlu_kinase"/>
</dbReference>
<keyword evidence="7 8" id="KW-0067">ATP-binding</keyword>
<feature type="binding site" evidence="8">
    <location>
        <position position="158"/>
    </location>
    <ligand>
        <name>substrate</name>
    </ligand>
</feature>
<dbReference type="InterPro" id="IPR002478">
    <property type="entry name" value="PUA"/>
</dbReference>
<sequence length="376" mass="39689">MNNVIMRQRIADARRLVVKVGSALVTNNGQGLAHDFIDDCAQQIAALHAEGRQVLLVSSGAIAAGMQRLGWNTRPHAMHDLQAAAAVGQMGLAQIYDSIFAQHGLKAAQILLTHDDLADRARYLNARSTLHTLLALGVVPVINENDTVVTDEIRFGDNDTLGALVANLVEADALIILTDQRGLFTADPRRDPTATLINEGRADDPRFAAMAGGAGSGISRGGMITKVRAAQRAARSGAHTLIVSGQQGDALLAAAHGEEIGTLLYAVDSPLAARKQWLADHLQLAGVLTIDAGAAQALKNGRSLLPVGITAVDGEFARGAVVACRTAMGEEIARGLINYSSAETRRIAGHATRDIEGLLGYIDGEELIHRDNLVLL</sequence>
<dbReference type="PANTHER" id="PTHR43654">
    <property type="entry name" value="GLUTAMATE 5-KINASE"/>
    <property type="match status" value="1"/>
</dbReference>
<keyword evidence="3 8" id="KW-0641">Proline biosynthesis</keyword>
<dbReference type="GO" id="GO:0004349">
    <property type="term" value="F:glutamate 5-kinase activity"/>
    <property type="evidence" value="ECO:0007669"/>
    <property type="project" value="UniProtKB-UniRule"/>
</dbReference>
<keyword evidence="2 8" id="KW-0028">Amino-acid biosynthesis</keyword>
<dbReference type="InterPro" id="IPR036393">
    <property type="entry name" value="AceGlu_kinase-like_sf"/>
</dbReference>
<evidence type="ECO:0000259" key="9">
    <source>
        <dbReference type="SMART" id="SM00359"/>
    </source>
</evidence>
<evidence type="ECO:0000256" key="6">
    <source>
        <dbReference type="ARBA" id="ARBA00022777"/>
    </source>
</evidence>
<evidence type="ECO:0000256" key="1">
    <source>
        <dbReference type="ARBA" id="ARBA00022490"/>
    </source>
</evidence>
<keyword evidence="6 8" id="KW-0418">Kinase</keyword>
<evidence type="ECO:0000256" key="4">
    <source>
        <dbReference type="ARBA" id="ARBA00022679"/>
    </source>
</evidence>
<dbReference type="EMBL" id="KU144965">
    <property type="protein sequence ID" value="AMK59009.1"/>
    <property type="molecule type" value="Genomic_DNA"/>
</dbReference>
<comment type="subcellular location">
    <subcellularLocation>
        <location evidence="8">Cytoplasm</location>
    </subcellularLocation>
</comment>
<dbReference type="GO" id="GO:0003723">
    <property type="term" value="F:RNA binding"/>
    <property type="evidence" value="ECO:0007669"/>
    <property type="project" value="InterPro"/>
</dbReference>
<dbReference type="FunFam" id="3.40.1160.10:FF:000018">
    <property type="entry name" value="Glutamate 5-kinase"/>
    <property type="match status" value="1"/>
</dbReference>
<comment type="catalytic activity">
    <reaction evidence="8">
        <text>L-glutamate + ATP = L-glutamyl 5-phosphate + ADP</text>
        <dbReference type="Rhea" id="RHEA:14877"/>
        <dbReference type="ChEBI" id="CHEBI:29985"/>
        <dbReference type="ChEBI" id="CHEBI:30616"/>
        <dbReference type="ChEBI" id="CHEBI:58274"/>
        <dbReference type="ChEBI" id="CHEBI:456216"/>
        <dbReference type="EC" id="2.7.2.11"/>
    </reaction>
</comment>
<dbReference type="PROSITE" id="PS50890">
    <property type="entry name" value="PUA"/>
    <property type="match status" value="1"/>
</dbReference>
<feature type="binding site" evidence="8">
    <location>
        <begin position="178"/>
        <end position="179"/>
    </location>
    <ligand>
        <name>ATP</name>
        <dbReference type="ChEBI" id="CHEBI:30616"/>
    </ligand>
</feature>
<dbReference type="GO" id="GO:0005829">
    <property type="term" value="C:cytosol"/>
    <property type="evidence" value="ECO:0007669"/>
    <property type="project" value="TreeGrafter"/>
</dbReference>
<dbReference type="SUPFAM" id="SSF53633">
    <property type="entry name" value="Carbamate kinase-like"/>
    <property type="match status" value="1"/>
</dbReference>
<feature type="binding site" evidence="8">
    <location>
        <position position="146"/>
    </location>
    <ligand>
        <name>substrate</name>
    </ligand>
</feature>
<dbReference type="Gene3D" id="3.40.1160.10">
    <property type="entry name" value="Acetylglutamate kinase-like"/>
    <property type="match status" value="2"/>
</dbReference>
<dbReference type="InterPro" id="IPR041739">
    <property type="entry name" value="G5K_ProB"/>
</dbReference>
<dbReference type="InterPro" id="IPR015947">
    <property type="entry name" value="PUA-like_sf"/>
</dbReference>
<evidence type="ECO:0000313" key="10">
    <source>
        <dbReference type="EMBL" id="AMK59009.1"/>
    </source>
</evidence>
<gene>
    <name evidence="8" type="primary">proB</name>
</gene>
<dbReference type="PRINTS" id="PR00474">
    <property type="entry name" value="GLU5KINASE"/>
</dbReference>
<evidence type="ECO:0000256" key="5">
    <source>
        <dbReference type="ARBA" id="ARBA00022741"/>
    </source>
</evidence>
<dbReference type="EC" id="2.7.2.11" evidence="8"/>
<dbReference type="InterPro" id="IPR036974">
    <property type="entry name" value="PUA_sf"/>
</dbReference>
<dbReference type="PROSITE" id="PS00902">
    <property type="entry name" value="GLUTAMATE_5_KINASE"/>
    <property type="match status" value="1"/>
</dbReference>
<accession>A0A126SXI2</accession>
<keyword evidence="4 8" id="KW-0808">Transferase</keyword>
<comment type="pathway">
    <text evidence="8">Amino-acid biosynthesis; L-proline biosynthesis; L-glutamate 5-semialdehyde from L-glutamate: step 1/2.</text>
</comment>
<evidence type="ECO:0000256" key="2">
    <source>
        <dbReference type="ARBA" id="ARBA00022605"/>
    </source>
</evidence>
<dbReference type="CDD" id="cd21157">
    <property type="entry name" value="PUA_G5K"/>
    <property type="match status" value="1"/>
</dbReference>
<dbReference type="FunFam" id="2.30.130.10:FF:000007">
    <property type="entry name" value="Glutamate 5-kinase"/>
    <property type="match status" value="1"/>
</dbReference>
<evidence type="ECO:0000256" key="7">
    <source>
        <dbReference type="ARBA" id="ARBA00022840"/>
    </source>
</evidence>
<dbReference type="GO" id="GO:0005524">
    <property type="term" value="F:ATP binding"/>
    <property type="evidence" value="ECO:0007669"/>
    <property type="project" value="UniProtKB-KW"/>
</dbReference>
<dbReference type="AlphaFoldDB" id="A0A126SXI2"/>
<name>A0A126SXI2_9BACT</name>
<proteinExistence type="inferred from homology"/>
<dbReference type="InterPro" id="IPR011529">
    <property type="entry name" value="Glu_5kinase"/>
</dbReference>
<dbReference type="GO" id="GO:0055129">
    <property type="term" value="P:L-proline biosynthetic process"/>
    <property type="evidence" value="ECO:0007669"/>
    <property type="project" value="UniProtKB-UniRule"/>
</dbReference>
<comment type="caution">
    <text evidence="8">Lacks conserved residue(s) required for the propagation of feature annotation.</text>
</comment>
<dbReference type="InterPro" id="IPR005715">
    <property type="entry name" value="Glu_5kinase/COase_Synthase"/>
</dbReference>
<dbReference type="SMART" id="SM00359">
    <property type="entry name" value="PUA"/>
    <property type="match status" value="1"/>
</dbReference>
<feature type="binding site" evidence="8">
    <location>
        <position position="19"/>
    </location>
    <ligand>
        <name>ATP</name>
        <dbReference type="ChEBI" id="CHEBI:30616"/>
    </ligand>
</feature>
<dbReference type="Pfam" id="PF01472">
    <property type="entry name" value="PUA"/>
    <property type="match status" value="1"/>
</dbReference>
<dbReference type="InterPro" id="IPR019797">
    <property type="entry name" value="Glutamate_5-kinase_CS"/>
</dbReference>